<evidence type="ECO:0000256" key="1">
    <source>
        <dbReference type="SAM" id="MobiDB-lite"/>
    </source>
</evidence>
<feature type="compositionally biased region" description="Basic and acidic residues" evidence="1">
    <location>
        <begin position="12"/>
        <end position="22"/>
    </location>
</feature>
<dbReference type="AlphaFoldDB" id="A0A1C2INP7"/>
<organism evidence="2 3">
    <name type="scientific">Acidithiobacillus thiooxidans</name>
    <name type="common">Thiobacillus thiooxidans</name>
    <dbReference type="NCBI Taxonomy" id="930"/>
    <lineage>
        <taxon>Bacteria</taxon>
        <taxon>Pseudomonadati</taxon>
        <taxon>Pseudomonadota</taxon>
        <taxon>Acidithiobacillia</taxon>
        <taxon>Acidithiobacillales</taxon>
        <taxon>Acidithiobacillaceae</taxon>
        <taxon>Acidithiobacillus</taxon>
    </lineage>
</organism>
<accession>A0A1C2INP7</accession>
<dbReference type="Proteomes" id="UP000094893">
    <property type="component" value="Unassembled WGS sequence"/>
</dbReference>
<sequence>MDKLTPDGMESMDPKVEKRGIVDDGMEAETPAQARKGLEPDGMEVEDAPENRQILSRTVWKWKIPHGTRRHNT</sequence>
<dbReference type="EMBL" id="LWSA01000111">
    <property type="protein sequence ID" value="OCX73215.1"/>
    <property type="molecule type" value="Genomic_DNA"/>
</dbReference>
<evidence type="ECO:0000313" key="2">
    <source>
        <dbReference type="EMBL" id="OCX73215.1"/>
    </source>
</evidence>
<proteinExistence type="predicted"/>
<reference evidence="2 3" key="1">
    <citation type="journal article" date="2016" name="Int. J. Mol. Sci.">
        <title>Comparative genomics of the extreme acidophile Acidithiobacillus thiooxidans reveals intraspecific divergence and niche adaptation.</title>
        <authorList>
            <person name="Zhang X."/>
            <person name="Feng X."/>
            <person name="Tao J."/>
            <person name="Ma L."/>
            <person name="Xiao Y."/>
            <person name="Liang Y."/>
            <person name="Liu X."/>
            <person name="Yin H."/>
        </authorList>
    </citation>
    <scope>NUCLEOTIDE SEQUENCE [LARGE SCALE GENOMIC DNA]</scope>
    <source>
        <strain evidence="2 3">A02</strain>
    </source>
</reference>
<protein>
    <submittedName>
        <fullName evidence="2">Uncharacterized protein</fullName>
    </submittedName>
</protein>
<name>A0A1C2INP7_ACITH</name>
<feature type="region of interest" description="Disordered" evidence="1">
    <location>
        <begin position="1"/>
        <end position="49"/>
    </location>
</feature>
<comment type="caution">
    <text evidence="2">The sequence shown here is derived from an EMBL/GenBank/DDBJ whole genome shotgun (WGS) entry which is preliminary data.</text>
</comment>
<evidence type="ECO:0000313" key="3">
    <source>
        <dbReference type="Proteomes" id="UP000094893"/>
    </source>
</evidence>
<dbReference type="RefSeq" id="WP_065957821.1">
    <property type="nucleotide sequence ID" value="NZ_JABBDU010000100.1"/>
</dbReference>
<gene>
    <name evidence="2" type="ORF">A6P07_08800</name>
</gene>